<gene>
    <name evidence="1" type="ORF">FE840_001715</name>
</gene>
<evidence type="ECO:0000313" key="1">
    <source>
        <dbReference type="EMBL" id="QLF71224.1"/>
    </source>
</evidence>
<dbReference type="SUPFAM" id="SSF52540">
    <property type="entry name" value="P-loop containing nucleoside triphosphate hydrolases"/>
    <property type="match status" value="1"/>
</dbReference>
<protein>
    <submittedName>
        <fullName evidence="1">AAA family ATPase</fullName>
    </submittedName>
</protein>
<dbReference type="InterPro" id="IPR027417">
    <property type="entry name" value="P-loop_NTPase"/>
</dbReference>
<name>A0ABX6QRI5_9HYPH</name>
<dbReference type="Gene3D" id="3.40.50.300">
    <property type="entry name" value="P-loop containing nucleotide triphosphate hydrolases"/>
    <property type="match status" value="1"/>
</dbReference>
<dbReference type="Proteomes" id="UP000308530">
    <property type="component" value="Chromosome"/>
</dbReference>
<accession>A0ABX6QRI5</accession>
<reference evidence="1 2" key="1">
    <citation type="submission" date="2020-06" db="EMBL/GenBank/DDBJ databases">
        <title>Genome sequence of Rhizobium sp strain ADMK78.</title>
        <authorList>
            <person name="Rahi P."/>
        </authorList>
    </citation>
    <scope>NUCLEOTIDE SEQUENCE [LARGE SCALE GENOMIC DNA]</scope>
    <source>
        <strain evidence="1 2">ADMK78</strain>
    </source>
</reference>
<sequence length="200" mass="22561">MEDDLLIILISGSSHVGKTTFATRLAEELGWESISTDSLARHPGRPWLGVSPHVKEYYSRLSDEAIYWFLLAHHENMWPMMRQRICAAQSAQAPLIFEGSALRPEYLGEILSREIRSFLLYADNNVLQERIRAEAGYHVADAASRHVIDRFIERSLRDNLEMHAAALKHGVQIADAADNAAMVGLFDEMVSWAAKLVSTR</sequence>
<proteinExistence type="predicted"/>
<organism evidence="1 2">
    <name type="scientific">Peteryoungia desertarenae</name>
    <dbReference type="NCBI Taxonomy" id="1813451"/>
    <lineage>
        <taxon>Bacteria</taxon>
        <taxon>Pseudomonadati</taxon>
        <taxon>Pseudomonadota</taxon>
        <taxon>Alphaproteobacteria</taxon>
        <taxon>Hyphomicrobiales</taxon>
        <taxon>Rhizobiaceae</taxon>
        <taxon>Peteryoungia</taxon>
    </lineage>
</organism>
<keyword evidence="2" id="KW-1185">Reference proteome</keyword>
<dbReference type="EMBL" id="CP058350">
    <property type="protein sequence ID" value="QLF71224.1"/>
    <property type="molecule type" value="Genomic_DNA"/>
</dbReference>
<evidence type="ECO:0000313" key="2">
    <source>
        <dbReference type="Proteomes" id="UP000308530"/>
    </source>
</evidence>